<feature type="compositionally biased region" description="Basic residues" evidence="1">
    <location>
        <begin position="207"/>
        <end position="218"/>
    </location>
</feature>
<dbReference type="GeneID" id="128778886"/>
<organism evidence="2 3">
    <name type="scientific">Panthera pardus</name>
    <name type="common">Leopard</name>
    <name type="synonym">Felis pardus</name>
    <dbReference type="NCBI Taxonomy" id="9691"/>
    <lineage>
        <taxon>Eukaryota</taxon>
        <taxon>Metazoa</taxon>
        <taxon>Chordata</taxon>
        <taxon>Craniata</taxon>
        <taxon>Vertebrata</taxon>
        <taxon>Euteleostomi</taxon>
        <taxon>Mammalia</taxon>
        <taxon>Eutheria</taxon>
        <taxon>Laurasiatheria</taxon>
        <taxon>Carnivora</taxon>
        <taxon>Feliformia</taxon>
        <taxon>Felidae</taxon>
        <taxon>Pantherinae</taxon>
        <taxon>Panthera</taxon>
    </lineage>
</organism>
<evidence type="ECO:0000313" key="2">
    <source>
        <dbReference type="Proteomes" id="UP001165780"/>
    </source>
</evidence>
<dbReference type="RefSeq" id="XP_053765465.1">
    <property type="nucleotide sequence ID" value="XM_053909490.1"/>
</dbReference>
<keyword evidence="2" id="KW-1185">Reference proteome</keyword>
<name>A0A9W2W3J2_PANPR</name>
<dbReference type="AlphaFoldDB" id="A0A9W2W3J2"/>
<feature type="region of interest" description="Disordered" evidence="1">
    <location>
        <begin position="1"/>
        <end position="31"/>
    </location>
</feature>
<accession>A0A9W2W3J2</accession>
<evidence type="ECO:0000313" key="3">
    <source>
        <dbReference type="RefSeq" id="XP_053765465.1"/>
    </source>
</evidence>
<reference evidence="3" key="1">
    <citation type="submission" date="2025-08" db="UniProtKB">
        <authorList>
            <consortium name="RefSeq"/>
        </authorList>
    </citation>
    <scope>IDENTIFICATION</scope>
    <source>
        <tissue evidence="3">Whole blood</tissue>
    </source>
</reference>
<feature type="compositionally biased region" description="Low complexity" evidence="1">
    <location>
        <begin position="250"/>
        <end position="261"/>
    </location>
</feature>
<feature type="region of interest" description="Disordered" evidence="1">
    <location>
        <begin position="152"/>
        <end position="349"/>
    </location>
</feature>
<feature type="region of interest" description="Disordered" evidence="1">
    <location>
        <begin position="43"/>
        <end position="85"/>
    </location>
</feature>
<feature type="compositionally biased region" description="Low complexity" evidence="1">
    <location>
        <begin position="186"/>
        <end position="206"/>
    </location>
</feature>
<protein>
    <submittedName>
        <fullName evidence="3">Collagen alpha-1(III) chain-like</fullName>
    </submittedName>
</protein>
<proteinExistence type="predicted"/>
<feature type="compositionally biased region" description="Gly residues" evidence="1">
    <location>
        <begin position="169"/>
        <end position="180"/>
    </location>
</feature>
<dbReference type="Proteomes" id="UP001165780">
    <property type="component" value="Unplaced"/>
</dbReference>
<sequence length="365" mass="37143">MEGNARKKEKGQRGQLNQEIAAEKHPGNNEDLDEAAVGVIAMEDGTEGRKELSATGSECQAERGWTGGEASSILSKAPAPPWVPGEAPVAQVERVPGCGRAAAGTAPAATGWLWRSGDAGEVGGGPGGCAAGPRGPGGVGCSLPRAARGAGGCPLLPACAPRGPAERGSGPGGGSGGGGGRRARAGRAGPPGAARAAGACPPLGAPGRRRRRRRRRTSRSGSLGREAATPSAGPRRKRKGREGGGDREVAAGQAAPLAPGARRGDSHPSLPTRNFSSPLRRVPHGFRRPESPSGRGSANKRAPRPTGGVTGKDLLILSQRRRDVNCEHSTPVYPPTHTEGRRPALPESVPSASLCPWVSSFFTVD</sequence>
<evidence type="ECO:0000256" key="1">
    <source>
        <dbReference type="SAM" id="MobiDB-lite"/>
    </source>
</evidence>
<gene>
    <name evidence="3" type="primary">LOC128778886</name>
</gene>